<dbReference type="Gene3D" id="3.40.190.10">
    <property type="entry name" value="Periplasmic binding protein-like II"/>
    <property type="match status" value="2"/>
</dbReference>
<keyword evidence="11" id="KW-1185">Reference proteome</keyword>
<dbReference type="InterPro" id="IPR001320">
    <property type="entry name" value="Iontro_rcpt_C"/>
</dbReference>
<evidence type="ECO:0000313" key="10">
    <source>
        <dbReference type="Proteomes" id="UP000077384"/>
    </source>
</evidence>
<organism evidence="8 10">
    <name type="scientific">Clostridium coskatii</name>
    <dbReference type="NCBI Taxonomy" id="1705578"/>
    <lineage>
        <taxon>Bacteria</taxon>
        <taxon>Bacillati</taxon>
        <taxon>Bacillota</taxon>
        <taxon>Clostridia</taxon>
        <taxon>Eubacteriales</taxon>
        <taxon>Clostridiaceae</taxon>
        <taxon>Clostridium</taxon>
    </lineage>
</organism>
<evidence type="ECO:0000313" key="9">
    <source>
        <dbReference type="EMBL" id="OBR97411.1"/>
    </source>
</evidence>
<feature type="domain" description="Ionotropic glutamate receptor C-terminal" evidence="7">
    <location>
        <begin position="49"/>
        <end position="270"/>
    </location>
</feature>
<reference evidence="9 11" key="2">
    <citation type="journal article" date="2016" name="Front. Microbiol.">
        <title>Industrial Acetogenic Biocatalysts: A Comparative Metabolic and Genomic Analysis.</title>
        <authorList>
            <person name="Bengelsdorf F."/>
            <person name="Poehlein A."/>
            <person name="Sonja S."/>
            <person name="Erz C."/>
            <person name="Hummel T."/>
            <person name="Hoffmeister S."/>
            <person name="Daniel R."/>
            <person name="Durre P."/>
        </authorList>
    </citation>
    <scope>NUCLEOTIDE SEQUENCE [LARGE SCALE GENOMIC DNA]</scope>
    <source>
        <strain evidence="9 11">PTA-10522</strain>
    </source>
</reference>
<gene>
    <name evidence="8" type="primary">fliY_2</name>
    <name evidence="9" type="synonym">fliY_1</name>
    <name evidence="9" type="ORF">CLCOS_03910</name>
    <name evidence="8" type="ORF">WX73_03206</name>
</gene>
<evidence type="ECO:0000313" key="11">
    <source>
        <dbReference type="Proteomes" id="UP000093694"/>
    </source>
</evidence>
<feature type="signal peptide" evidence="5">
    <location>
        <begin position="1"/>
        <end position="22"/>
    </location>
</feature>
<evidence type="ECO:0000256" key="4">
    <source>
        <dbReference type="RuleBase" id="RU003744"/>
    </source>
</evidence>
<dbReference type="PANTHER" id="PTHR35936:SF34">
    <property type="entry name" value="ABC TRANSPORTER EXTRACELLULAR-BINDING PROTEIN YCKB-RELATED"/>
    <property type="match status" value="1"/>
</dbReference>
<dbReference type="EMBL" id="LITQ01000049">
    <property type="protein sequence ID" value="OAA85552.1"/>
    <property type="molecule type" value="Genomic_DNA"/>
</dbReference>
<evidence type="ECO:0000256" key="5">
    <source>
        <dbReference type="SAM" id="SignalP"/>
    </source>
</evidence>
<dbReference type="GO" id="GO:0015276">
    <property type="term" value="F:ligand-gated monoatomic ion channel activity"/>
    <property type="evidence" value="ECO:0007669"/>
    <property type="project" value="InterPro"/>
</dbReference>
<evidence type="ECO:0000256" key="1">
    <source>
        <dbReference type="ARBA" id="ARBA00004196"/>
    </source>
</evidence>
<name>A0A162KQM1_9CLOT</name>
<evidence type="ECO:0000256" key="2">
    <source>
        <dbReference type="ARBA" id="ARBA00010333"/>
    </source>
</evidence>
<protein>
    <submittedName>
        <fullName evidence="8">Cystine-binding periplasmic protein</fullName>
    </submittedName>
</protein>
<evidence type="ECO:0000259" key="7">
    <source>
        <dbReference type="SMART" id="SM00079"/>
    </source>
</evidence>
<comment type="similarity">
    <text evidence="2 4">Belongs to the bacterial solute-binding protein 3 family.</text>
</comment>
<dbReference type="AlphaFoldDB" id="A0A162KQM1"/>
<feature type="domain" description="Solute-binding protein family 3/N-terminal" evidence="6">
    <location>
        <begin position="49"/>
        <end position="271"/>
    </location>
</feature>
<accession>A0A162KQM1</accession>
<dbReference type="PATRIC" id="fig|1705578.3.peg.3270"/>
<comment type="caution">
    <text evidence="8">The sequence shown here is derived from an EMBL/GenBank/DDBJ whole genome shotgun (WGS) entry which is preliminary data.</text>
</comment>
<reference evidence="8 10" key="1">
    <citation type="journal article" date="2015" name="Biotechnol. Bioeng.">
        <title>Genome sequence and phenotypic characterization of Caulobacter segnis.</title>
        <authorList>
            <person name="Patel S."/>
            <person name="Fletcher B."/>
            <person name="Scott D.C."/>
            <person name="Ely B."/>
        </authorList>
    </citation>
    <scope>NUCLEOTIDE SEQUENCE [LARGE SCALE GENOMIC DNA]</scope>
    <source>
        <strain evidence="8 10">PS02</strain>
    </source>
</reference>
<dbReference type="Proteomes" id="UP000077384">
    <property type="component" value="Unassembled WGS sequence"/>
</dbReference>
<dbReference type="PROSITE" id="PS51257">
    <property type="entry name" value="PROKAR_LIPOPROTEIN"/>
    <property type="match status" value="1"/>
</dbReference>
<dbReference type="SUPFAM" id="SSF53850">
    <property type="entry name" value="Periplasmic binding protein-like II"/>
    <property type="match status" value="1"/>
</dbReference>
<dbReference type="EMBL" id="LROR01000025">
    <property type="protein sequence ID" value="OBR97411.1"/>
    <property type="molecule type" value="Genomic_DNA"/>
</dbReference>
<dbReference type="SMART" id="SM00079">
    <property type="entry name" value="PBPe"/>
    <property type="match status" value="1"/>
</dbReference>
<evidence type="ECO:0000259" key="6">
    <source>
        <dbReference type="SMART" id="SM00062"/>
    </source>
</evidence>
<comment type="subcellular location">
    <subcellularLocation>
        <location evidence="1">Cell envelope</location>
    </subcellularLocation>
</comment>
<dbReference type="RefSeq" id="WP_013237337.1">
    <property type="nucleotide sequence ID" value="NZ_LITQ01000049.1"/>
</dbReference>
<dbReference type="SMART" id="SM00062">
    <property type="entry name" value="PBPb"/>
    <property type="match status" value="1"/>
</dbReference>
<dbReference type="PANTHER" id="PTHR35936">
    <property type="entry name" value="MEMBRANE-BOUND LYTIC MUREIN TRANSGLYCOSYLASE F"/>
    <property type="match status" value="1"/>
</dbReference>
<evidence type="ECO:0000313" key="8">
    <source>
        <dbReference type="EMBL" id="OAA85552.1"/>
    </source>
</evidence>
<dbReference type="GO" id="GO:0016020">
    <property type="term" value="C:membrane"/>
    <property type="evidence" value="ECO:0007669"/>
    <property type="project" value="InterPro"/>
</dbReference>
<dbReference type="InterPro" id="IPR001638">
    <property type="entry name" value="Solute-binding_3/MltF_N"/>
</dbReference>
<dbReference type="Proteomes" id="UP000093694">
    <property type="component" value="Unassembled WGS sequence"/>
</dbReference>
<keyword evidence="3 5" id="KW-0732">Signal</keyword>
<proteinExistence type="inferred from homology"/>
<dbReference type="GO" id="GO:0030313">
    <property type="term" value="C:cell envelope"/>
    <property type="evidence" value="ECO:0007669"/>
    <property type="project" value="UniProtKB-SubCell"/>
</dbReference>
<dbReference type="InterPro" id="IPR018313">
    <property type="entry name" value="SBP_3_CS"/>
</dbReference>
<evidence type="ECO:0000256" key="3">
    <source>
        <dbReference type="ARBA" id="ARBA00022729"/>
    </source>
</evidence>
<dbReference type="CDD" id="cd13530">
    <property type="entry name" value="PBP2_peptides_like"/>
    <property type="match status" value="1"/>
</dbReference>
<dbReference type="PROSITE" id="PS01039">
    <property type="entry name" value="SBP_BACTERIAL_3"/>
    <property type="match status" value="1"/>
</dbReference>
<dbReference type="Pfam" id="PF00497">
    <property type="entry name" value="SBP_bac_3"/>
    <property type="match status" value="1"/>
</dbReference>
<feature type="chain" id="PRO_5039178531" evidence="5">
    <location>
        <begin position="23"/>
        <end position="274"/>
    </location>
</feature>
<sequence length="274" mass="30008">MKKLKKTIIVMLTIVFAAALFAGCGSSNSNSGDEQKGQNALERVKKAGVLKVGLEDSFPPMEFRDNQNVLKGFDIDMANAIGKKLGVKTQFVGTEFNGIILALNSGKFDVIISGLSIDEKRKKQIDFSQPYIQNAQIIVTKSGNEAIKTSKDLAGKKVGVGLGTTSEKVVQTLQGIKEVKKYDKTTEELQDLLIGRIDAVIVDEPVGKYYISSPDKKGKYTVLNEKLTNEPMGVGFKKGDKELETAVQKALDELKKDGTMSKISTKWFGEDIYK</sequence>